<evidence type="ECO:0000313" key="2">
    <source>
        <dbReference type="Proteomes" id="UP001190700"/>
    </source>
</evidence>
<name>A0AAE0FJD3_9CHLO</name>
<sequence>MQSRNASARCDWACGLRSMRALRGLRACTLASPLEPASAAHSIIGTHLFGLFPLVLGSARYGGLPLVLGSARGLPLVLGSARYGGLPLVLGSARYGGLPLVLGSARHGGLPLVLGSARHGGLPLVLGRNRGGAYHGGRKSNLPAFVPRKHLVNLCGTAYYRACALRPLAVVELKQRTTARLM</sequence>
<dbReference type="Proteomes" id="UP001190700">
    <property type="component" value="Unassembled WGS sequence"/>
</dbReference>
<reference evidence="1 2" key="1">
    <citation type="journal article" date="2015" name="Genome Biol. Evol.">
        <title>Comparative Genomics of a Bacterivorous Green Alga Reveals Evolutionary Causalities and Consequences of Phago-Mixotrophic Mode of Nutrition.</title>
        <authorList>
            <person name="Burns J.A."/>
            <person name="Paasch A."/>
            <person name="Narechania A."/>
            <person name="Kim E."/>
        </authorList>
    </citation>
    <scope>NUCLEOTIDE SEQUENCE [LARGE SCALE GENOMIC DNA]</scope>
    <source>
        <strain evidence="1 2">PLY_AMNH</strain>
    </source>
</reference>
<dbReference type="EMBL" id="LGRX02017385">
    <property type="protein sequence ID" value="KAK3260844.1"/>
    <property type="molecule type" value="Genomic_DNA"/>
</dbReference>
<comment type="caution">
    <text evidence="1">The sequence shown here is derived from an EMBL/GenBank/DDBJ whole genome shotgun (WGS) entry which is preliminary data.</text>
</comment>
<evidence type="ECO:0000313" key="1">
    <source>
        <dbReference type="EMBL" id="KAK3260844.1"/>
    </source>
</evidence>
<gene>
    <name evidence="1" type="ORF">CYMTET_30220</name>
</gene>
<organism evidence="1 2">
    <name type="scientific">Cymbomonas tetramitiformis</name>
    <dbReference type="NCBI Taxonomy" id="36881"/>
    <lineage>
        <taxon>Eukaryota</taxon>
        <taxon>Viridiplantae</taxon>
        <taxon>Chlorophyta</taxon>
        <taxon>Pyramimonadophyceae</taxon>
        <taxon>Pyramimonadales</taxon>
        <taxon>Pyramimonadaceae</taxon>
        <taxon>Cymbomonas</taxon>
    </lineage>
</organism>
<dbReference type="AlphaFoldDB" id="A0AAE0FJD3"/>
<keyword evidence="2" id="KW-1185">Reference proteome</keyword>
<proteinExistence type="predicted"/>
<accession>A0AAE0FJD3</accession>
<protein>
    <submittedName>
        <fullName evidence="1">Uncharacterized protein</fullName>
    </submittedName>
</protein>